<dbReference type="EMBL" id="FNSC01000001">
    <property type="protein sequence ID" value="SED99632.1"/>
    <property type="molecule type" value="Genomic_DNA"/>
</dbReference>
<keyword evidence="2" id="KW-1185">Reference proteome</keyword>
<organism evidence="1 2">
    <name type="scientific">Pseudomonas anguilliseptica</name>
    <dbReference type="NCBI Taxonomy" id="53406"/>
    <lineage>
        <taxon>Bacteria</taxon>
        <taxon>Pseudomonadati</taxon>
        <taxon>Pseudomonadota</taxon>
        <taxon>Gammaproteobacteria</taxon>
        <taxon>Pseudomonadales</taxon>
        <taxon>Pseudomonadaceae</taxon>
        <taxon>Pseudomonas</taxon>
    </lineage>
</organism>
<gene>
    <name evidence="1" type="ORF">SAMN05421553_3805</name>
</gene>
<dbReference type="RefSeq" id="WP_090385786.1">
    <property type="nucleotide sequence ID" value="NZ_FNSC01000001.1"/>
</dbReference>
<protein>
    <submittedName>
        <fullName evidence="1">Uncharacterized protein</fullName>
    </submittedName>
</protein>
<proteinExistence type="predicted"/>
<evidence type="ECO:0000313" key="1">
    <source>
        <dbReference type="EMBL" id="SED99632.1"/>
    </source>
</evidence>
<dbReference type="AlphaFoldDB" id="A0A1H5F8A2"/>
<name>A0A1H5F8A2_PSEAG</name>
<reference evidence="2" key="1">
    <citation type="submission" date="2016-10" db="EMBL/GenBank/DDBJ databases">
        <authorList>
            <person name="Varghese N."/>
            <person name="Submissions S."/>
        </authorList>
    </citation>
    <scope>NUCLEOTIDE SEQUENCE [LARGE SCALE GENOMIC DNA]</scope>
    <source>
        <strain evidence="2">DSM 12111</strain>
    </source>
</reference>
<sequence>MAAAKKKSTSVGISIDDSWRIEDDLRCLLEAAKIKRDPKRMAAVRKLAQQKTADMQALKQI</sequence>
<dbReference type="STRING" id="53406.SAMN05421553_3805"/>
<accession>A0A1H5F8A2</accession>
<dbReference type="Proteomes" id="UP000242849">
    <property type="component" value="Unassembled WGS sequence"/>
</dbReference>
<evidence type="ECO:0000313" key="2">
    <source>
        <dbReference type="Proteomes" id="UP000242849"/>
    </source>
</evidence>